<dbReference type="InterPro" id="IPR036737">
    <property type="entry name" value="OmpA-like_sf"/>
</dbReference>
<dbReference type="GO" id="GO:0005509">
    <property type="term" value="F:calcium ion binding"/>
    <property type="evidence" value="ECO:0007669"/>
    <property type="project" value="InterPro"/>
</dbReference>
<dbReference type="SUPFAM" id="SSF103647">
    <property type="entry name" value="TSP type-3 repeat"/>
    <property type="match status" value="2"/>
</dbReference>
<dbReference type="SUPFAM" id="SSF103088">
    <property type="entry name" value="OmpA-like"/>
    <property type="match status" value="1"/>
</dbReference>
<dbReference type="GO" id="GO:0007155">
    <property type="term" value="P:cell adhesion"/>
    <property type="evidence" value="ECO:0007669"/>
    <property type="project" value="InterPro"/>
</dbReference>
<dbReference type="GO" id="GO:0009279">
    <property type="term" value="C:cell outer membrane"/>
    <property type="evidence" value="ECO:0007669"/>
    <property type="project" value="UniProtKB-SubCell"/>
</dbReference>
<evidence type="ECO:0000256" key="3">
    <source>
        <dbReference type="ARBA" id="ARBA00023136"/>
    </source>
</evidence>
<reference evidence="9 10" key="1">
    <citation type="journal article" date="2007" name="Appl. Environ. Microbiol.">
        <title>Genome sequence of the cellulolytic gliding bacterium Cytophaga hutchinsonii.</title>
        <authorList>
            <person name="Xie G."/>
            <person name="Bruce D.C."/>
            <person name="Challacombe J.F."/>
            <person name="Chertkov O."/>
            <person name="Detter J.C."/>
            <person name="Gilna P."/>
            <person name="Han C.S."/>
            <person name="Lucas S."/>
            <person name="Misra M."/>
            <person name="Myers G.L."/>
            <person name="Richardson P."/>
            <person name="Tapia R."/>
            <person name="Thayer N."/>
            <person name="Thompson L.S."/>
            <person name="Brettin T.S."/>
            <person name="Henrissat B."/>
            <person name="Wilson D.B."/>
            <person name="McBride M.J."/>
        </authorList>
    </citation>
    <scope>NUCLEOTIDE SEQUENCE [LARGE SCALE GENOMIC DNA]</scope>
    <source>
        <strain evidence="10">ATCC 33406 / DSM 1761 / CIP 103989 / NBRC 15051 / NCIMB 9469 / D465</strain>
    </source>
</reference>
<feature type="domain" description="OmpA-like" evidence="8">
    <location>
        <begin position="205"/>
        <end position="320"/>
    </location>
</feature>
<evidence type="ECO:0000256" key="6">
    <source>
        <dbReference type="SAM" id="MobiDB-lite"/>
    </source>
</evidence>
<dbReference type="Pfam" id="PF02412">
    <property type="entry name" value="TSP_3"/>
    <property type="match status" value="4"/>
</dbReference>
<name>A0A6N4STI5_CYTH3</name>
<keyword evidence="4" id="KW-0998">Cell outer membrane</keyword>
<evidence type="ECO:0000256" key="5">
    <source>
        <dbReference type="PROSITE-ProRule" id="PRU00473"/>
    </source>
</evidence>
<dbReference type="Pfam" id="PF00691">
    <property type="entry name" value="OmpA"/>
    <property type="match status" value="1"/>
</dbReference>
<keyword evidence="10" id="KW-1185">Reference proteome</keyword>
<keyword evidence="2 7" id="KW-0732">Signal</keyword>
<accession>A0A6N4STI5</accession>
<dbReference type="InterPro" id="IPR028974">
    <property type="entry name" value="TSP_type-3_rpt"/>
</dbReference>
<evidence type="ECO:0000259" key="8">
    <source>
        <dbReference type="PROSITE" id="PS51123"/>
    </source>
</evidence>
<protein>
    <submittedName>
        <fullName evidence="9">Possible outer membrane protein</fullName>
    </submittedName>
</protein>
<dbReference type="InterPro" id="IPR050330">
    <property type="entry name" value="Bact_OuterMem_StrucFunc"/>
</dbReference>
<dbReference type="KEGG" id="chu:CHU_2436"/>
<dbReference type="InterPro" id="IPR006665">
    <property type="entry name" value="OmpA-like"/>
</dbReference>
<dbReference type="PRINTS" id="PR01021">
    <property type="entry name" value="OMPADOMAIN"/>
</dbReference>
<dbReference type="OrthoDB" id="1522982at2"/>
<evidence type="ECO:0000256" key="4">
    <source>
        <dbReference type="ARBA" id="ARBA00023237"/>
    </source>
</evidence>
<evidence type="ECO:0000256" key="2">
    <source>
        <dbReference type="ARBA" id="ARBA00022729"/>
    </source>
</evidence>
<dbReference type="PRINTS" id="PR01023">
    <property type="entry name" value="NAFLGMOTY"/>
</dbReference>
<feature type="compositionally biased region" description="Basic and acidic residues" evidence="6">
    <location>
        <begin position="53"/>
        <end position="66"/>
    </location>
</feature>
<dbReference type="AlphaFoldDB" id="A0A6N4STI5"/>
<evidence type="ECO:0000256" key="7">
    <source>
        <dbReference type="SAM" id="SignalP"/>
    </source>
</evidence>
<dbReference type="InterPro" id="IPR003367">
    <property type="entry name" value="Thrombospondin_3-like_rpt"/>
</dbReference>
<feature type="chain" id="PRO_5026932410" evidence="7">
    <location>
        <begin position="25"/>
        <end position="320"/>
    </location>
</feature>
<feature type="signal peptide" evidence="7">
    <location>
        <begin position="1"/>
        <end position="24"/>
    </location>
</feature>
<keyword evidence="3 5" id="KW-0472">Membrane</keyword>
<dbReference type="InterPro" id="IPR006664">
    <property type="entry name" value="OMP_bac"/>
</dbReference>
<gene>
    <name evidence="9" type="primary">yiaD</name>
    <name evidence="9" type="ordered locus">CHU_2436</name>
</gene>
<dbReference type="Proteomes" id="UP000001822">
    <property type="component" value="Chromosome"/>
</dbReference>
<evidence type="ECO:0000313" key="9">
    <source>
        <dbReference type="EMBL" id="ABG59692.1"/>
    </source>
</evidence>
<dbReference type="CDD" id="cd07185">
    <property type="entry name" value="OmpA_C-like"/>
    <property type="match status" value="1"/>
</dbReference>
<comment type="subcellular location">
    <subcellularLocation>
        <location evidence="1">Cell outer membrane</location>
    </subcellularLocation>
</comment>
<feature type="compositionally biased region" description="Basic residues" evidence="6">
    <location>
        <begin position="32"/>
        <end position="45"/>
    </location>
</feature>
<dbReference type="PANTHER" id="PTHR30329:SF21">
    <property type="entry name" value="LIPOPROTEIN YIAD-RELATED"/>
    <property type="match status" value="1"/>
</dbReference>
<dbReference type="PROSITE" id="PS51123">
    <property type="entry name" value="OMPA_2"/>
    <property type="match status" value="1"/>
</dbReference>
<evidence type="ECO:0000256" key="1">
    <source>
        <dbReference type="ARBA" id="ARBA00004442"/>
    </source>
</evidence>
<dbReference type="RefSeq" id="WP_011585806.1">
    <property type="nucleotide sequence ID" value="NC_008255.1"/>
</dbReference>
<dbReference type="PANTHER" id="PTHR30329">
    <property type="entry name" value="STATOR ELEMENT OF FLAGELLAR MOTOR COMPLEX"/>
    <property type="match status" value="1"/>
</dbReference>
<dbReference type="EMBL" id="CP000383">
    <property type="protein sequence ID" value="ABG59692.1"/>
    <property type="molecule type" value="Genomic_DNA"/>
</dbReference>
<feature type="region of interest" description="Disordered" evidence="6">
    <location>
        <begin position="26"/>
        <end position="66"/>
    </location>
</feature>
<evidence type="ECO:0000313" key="10">
    <source>
        <dbReference type="Proteomes" id="UP000001822"/>
    </source>
</evidence>
<organism evidence="9 10">
    <name type="scientific">Cytophaga hutchinsonii (strain ATCC 33406 / DSM 1761 / CIP 103989 / NBRC 15051 / NCIMB 9469 / D465)</name>
    <dbReference type="NCBI Taxonomy" id="269798"/>
    <lineage>
        <taxon>Bacteria</taxon>
        <taxon>Pseudomonadati</taxon>
        <taxon>Bacteroidota</taxon>
        <taxon>Cytophagia</taxon>
        <taxon>Cytophagales</taxon>
        <taxon>Cytophagaceae</taxon>
        <taxon>Cytophaga</taxon>
    </lineage>
</organism>
<dbReference type="Gene3D" id="3.30.1330.60">
    <property type="entry name" value="OmpA-like domain"/>
    <property type="match status" value="1"/>
</dbReference>
<sequence>MKHFVRILILLLVLSTTSTIEVSAQNPAQSKKYQKKAKAAKKKKKDPYTPVYHDADSDHDGVPDSRDQCIHTPKGEPVTPFGCPYDVDFDGIFDYEDSCRNEAGPRENHGCPWGDKDGDGIMDNVDDCPTVPGLKMYKGCPDTDGDGIPDNKDKCPKVPGTLQYDGCPPPFKDSDGDGVEDYSDLCPSTPGPKTNRGCPELKPAEKAALQKAFDNLLFETGSDVIVSSSFQSLDDLAKVLRNNPLYNLYIEGHTDNVGDDEANLDLSKRRAISVKNYLVSKGVGAARLTTDGFGEARPVDTNDTPEGRKKNRRVEMHILQ</sequence>
<dbReference type="Gene3D" id="4.10.1080.10">
    <property type="entry name" value="TSP type-3 repeat"/>
    <property type="match status" value="2"/>
</dbReference>
<proteinExistence type="predicted"/>